<feature type="region of interest" description="Disordered" evidence="1">
    <location>
        <begin position="386"/>
        <end position="413"/>
    </location>
</feature>
<evidence type="ECO:0000256" key="1">
    <source>
        <dbReference type="SAM" id="MobiDB-lite"/>
    </source>
</evidence>
<proteinExistence type="predicted"/>
<feature type="compositionally biased region" description="Basic residues" evidence="1">
    <location>
        <begin position="327"/>
        <end position="338"/>
    </location>
</feature>
<feature type="compositionally biased region" description="Polar residues" evidence="1">
    <location>
        <begin position="388"/>
        <end position="399"/>
    </location>
</feature>
<name>A0ABQ5KSR2_9EUKA</name>
<organism evidence="2 3">
    <name type="scientific">Aduncisulcus paluster</name>
    <dbReference type="NCBI Taxonomy" id="2918883"/>
    <lineage>
        <taxon>Eukaryota</taxon>
        <taxon>Metamonada</taxon>
        <taxon>Carpediemonas-like organisms</taxon>
        <taxon>Aduncisulcus</taxon>
    </lineage>
</organism>
<accession>A0ABQ5KSR2</accession>
<comment type="caution">
    <text evidence="2">The sequence shown here is derived from an EMBL/GenBank/DDBJ whole genome shotgun (WGS) entry which is preliminary data.</text>
</comment>
<dbReference type="EMBL" id="BQXS01010998">
    <property type="protein sequence ID" value="GKT35498.1"/>
    <property type="molecule type" value="Genomic_DNA"/>
</dbReference>
<feature type="compositionally biased region" description="Basic and acidic residues" evidence="1">
    <location>
        <begin position="436"/>
        <end position="445"/>
    </location>
</feature>
<evidence type="ECO:0000313" key="2">
    <source>
        <dbReference type="EMBL" id="GKT35498.1"/>
    </source>
</evidence>
<feature type="region of interest" description="Disordered" evidence="1">
    <location>
        <begin position="436"/>
        <end position="465"/>
    </location>
</feature>
<reference evidence="2" key="1">
    <citation type="submission" date="2022-03" db="EMBL/GenBank/DDBJ databases">
        <title>Draft genome sequence of Aduncisulcus paluster, a free-living microaerophilic Fornicata.</title>
        <authorList>
            <person name="Yuyama I."/>
            <person name="Kume K."/>
            <person name="Tamura T."/>
            <person name="Inagaki Y."/>
            <person name="Hashimoto T."/>
        </authorList>
    </citation>
    <scope>NUCLEOTIDE SEQUENCE</scope>
    <source>
        <strain evidence="2">NY0171</strain>
    </source>
</reference>
<dbReference type="InterPro" id="IPR036424">
    <property type="entry name" value="UPP_synth-like_sf"/>
</dbReference>
<dbReference type="Proteomes" id="UP001057375">
    <property type="component" value="Unassembled WGS sequence"/>
</dbReference>
<feature type="region of interest" description="Disordered" evidence="1">
    <location>
        <begin position="309"/>
        <end position="361"/>
    </location>
</feature>
<feature type="compositionally biased region" description="Basic residues" evidence="1">
    <location>
        <begin position="283"/>
        <end position="293"/>
    </location>
</feature>
<feature type="region of interest" description="Disordered" evidence="1">
    <location>
        <begin position="216"/>
        <end position="249"/>
    </location>
</feature>
<protein>
    <submittedName>
        <fullName evidence="2">Uncharacterized protein</fullName>
    </submittedName>
</protein>
<sequence>MSIFYPTLWNFISARRSIKRIPKHLAFTGEGISCLDSKHHKSGMPQLCKLIAGAIVAGVNHFSIHMPSQHWSYQEVSLLQALLWQELTQLEYTPITHFLNRSVDVLSIESGTGCGHYRERSDCFRSSKMAPLVDWEESTSGSGSSSDDELHIVVVGPGLKKGVIPPIGCKVLIQLLDSRHGKDGIVDTMNAISKQIVKRRRSVVIQQRLRDSFLGHGKDSSASLRKKSDSSIHGDSTFEGESQDDSELSADDGDLEFALDLISESDDEENKQGIHVKSGNIRIPKHHGRVSKIRKGEVVGSVSTSSFYSVSEDSELQSESEGEKHVSFRKKKKKKKKKEEKEHCDTPPILVPGLSSSLPSHAPLRQEEFDFAALHGSTDTTRAVLATSHPTKPSRSLMNIESPPCDTVGIEKVPKIDDRTEKIHNVVEDADIPVKKEEEERKKESVAFLPSKPQETKDVEISPTISTKPEFLPTLIKHRKDKNPRRKAYMSADYVHPRTRKHSHPSHLDKDPSLVKTRPFGVSDGKLALPQPTQTSQDQGGKKDPGAGMDIHGKRSRRTAGLYQSSPHGSFVSIVHRRSESELSGLTIPGFDRGHIRRRSQQQQAYVDSCSAAVFTSHLTTELLHSRLPGIVNEAESAITASFSEGRARGVLTIADPPLPYSSLPDLVCVCSPAHYLYEFPPWQLSRTALVFLPSLHRCKPASLFYALKAFADIPAKRF</sequence>
<gene>
    <name evidence="2" type="ORF">ADUPG1_008649</name>
</gene>
<feature type="region of interest" description="Disordered" evidence="1">
    <location>
        <begin position="494"/>
        <end position="553"/>
    </location>
</feature>
<evidence type="ECO:0000313" key="3">
    <source>
        <dbReference type="Proteomes" id="UP001057375"/>
    </source>
</evidence>
<keyword evidence="3" id="KW-1185">Reference proteome</keyword>
<dbReference type="SUPFAM" id="SSF64005">
    <property type="entry name" value="Undecaprenyl diphosphate synthase"/>
    <property type="match status" value="1"/>
</dbReference>
<feature type="region of interest" description="Disordered" evidence="1">
    <location>
        <begin position="265"/>
        <end position="296"/>
    </location>
</feature>